<keyword evidence="4" id="KW-0255">Endonuclease</keyword>
<dbReference type="Gene3D" id="3.30.70.270">
    <property type="match status" value="1"/>
</dbReference>
<feature type="compositionally biased region" description="Basic residues" evidence="7">
    <location>
        <begin position="201"/>
        <end position="210"/>
    </location>
</feature>
<dbReference type="Pfam" id="PF00078">
    <property type="entry name" value="RVT_1"/>
    <property type="match status" value="1"/>
</dbReference>
<dbReference type="PROSITE" id="PS50994">
    <property type="entry name" value="INTEGRASE"/>
    <property type="match status" value="1"/>
</dbReference>
<dbReference type="GO" id="GO:0003964">
    <property type="term" value="F:RNA-directed DNA polymerase activity"/>
    <property type="evidence" value="ECO:0007669"/>
    <property type="project" value="UniProtKB-KW"/>
</dbReference>
<feature type="compositionally biased region" description="Basic and acidic residues" evidence="7">
    <location>
        <begin position="79"/>
        <end position="93"/>
    </location>
</feature>
<dbReference type="InterPro" id="IPR012337">
    <property type="entry name" value="RNaseH-like_sf"/>
</dbReference>
<feature type="compositionally biased region" description="Basic and acidic residues" evidence="7">
    <location>
        <begin position="158"/>
        <end position="176"/>
    </location>
</feature>
<dbReference type="InterPro" id="IPR001584">
    <property type="entry name" value="Integrase_cat-core"/>
</dbReference>
<dbReference type="InterPro" id="IPR000477">
    <property type="entry name" value="RT_dom"/>
</dbReference>
<evidence type="ECO:0000256" key="1">
    <source>
        <dbReference type="ARBA" id="ARBA00022679"/>
    </source>
</evidence>
<evidence type="ECO:0000256" key="5">
    <source>
        <dbReference type="ARBA" id="ARBA00022801"/>
    </source>
</evidence>
<feature type="region of interest" description="Disordered" evidence="7">
    <location>
        <begin position="1"/>
        <end position="39"/>
    </location>
</feature>
<feature type="compositionally biased region" description="Polar residues" evidence="7">
    <location>
        <begin position="1"/>
        <end position="17"/>
    </location>
</feature>
<dbReference type="SUPFAM" id="SSF53098">
    <property type="entry name" value="Ribonuclease H-like"/>
    <property type="match status" value="2"/>
</dbReference>
<protein>
    <submittedName>
        <fullName evidence="9">Reverse transcriptase domain-containing protein</fullName>
    </submittedName>
</protein>
<keyword evidence="5" id="KW-0378">Hydrolase</keyword>
<keyword evidence="6 9" id="KW-0695">RNA-directed DNA polymerase</keyword>
<accession>A0ABQ4WAH2</accession>
<reference evidence="9" key="2">
    <citation type="submission" date="2022-01" db="EMBL/GenBank/DDBJ databases">
        <authorList>
            <person name="Yamashiro T."/>
            <person name="Shiraishi A."/>
            <person name="Satake H."/>
            <person name="Nakayama K."/>
        </authorList>
    </citation>
    <scope>NUCLEOTIDE SEQUENCE</scope>
</reference>
<dbReference type="PANTHER" id="PTHR48475:SF2">
    <property type="entry name" value="RIBONUCLEASE H"/>
    <property type="match status" value="1"/>
</dbReference>
<dbReference type="Pfam" id="PF00665">
    <property type="entry name" value="rve"/>
    <property type="match status" value="1"/>
</dbReference>
<evidence type="ECO:0000256" key="2">
    <source>
        <dbReference type="ARBA" id="ARBA00022695"/>
    </source>
</evidence>
<keyword evidence="1" id="KW-0808">Transferase</keyword>
<sequence>MSTHEQQTTNNPTSAVRNTGGRNGPQGLEEPMSDGVLREMCDKNYHQLLPLIAEKMQKEKEQKDKLNAVKARLIYGDESGIKIRSREESHYSESKTPTARTEPRRRHGDRHSRSPSPHASVFKRLKKDRSPSPWPRPRKEGGVFNRLGMKEPATSARSDSRRRSPQAKRAEVELRRHQQKGTPSRTTTRYSESEYSEGGHWKSKSRRHRSSTYEDDLSQSWTCEERNPFTPRIRHFSLPRTRMPSHIKTYDGSGDPEDHLKLFQSAAKTEGWTMLTWCHMFNSTFTGNARVWFDKLPKESIDSYEDLRTAFRENYLQQTKHIKDPVEIHHIKQRDGESTEDFMERYKAEVLDVEGAPECMRISGFMHGITHPGLIKRLYERIPRSMDEMYRMTTSFLQGEVAAFSHGRRKASSSWKQSEGGGGQTEFQERLQKQTKTGSYGTQYGRMHAAEKANRRNDQSRKIVAIHQRIKTERQAESTKKGEASGKDKPLAILMIQPWERVAKPRITQSFSPETAISFPPLGEEDGTEGPMIIEAEMGGHFVHRVYIDGGASSEVLYEHCFVKLRKEIRDQMVPATTHLIGFSGETIWPLGQIALLVKIGDEIHSTSAWMNFMVIRSPSQHNAIIGRPGIRKIRAVPSTAHRMLKFPVEDGTIMLQSSRVIPMECAMISGPSIQPPAVNQVLEEKINVAIHPEYPEQTVAIGSTLTEKGRKELCSLLKQNLDIFAWKPADMTGVPRSIAEHRLNIREECSPVRQKKRGQAPERNKAIQEEVEKLVDAGIMKEVHYHSWLSNPVMVKKHDGTWRMCVDFKDLNNACPKDCYPLPEIDWKVESLCGYPFKCFLDAYKGYHQIKMAKEDEEKTAFITSQGIFCYSKMSFGLKNVGSTYQRLVDKAFQKQIGRNLECTKKSDFQWTKEAESAFKQMNKLIAELPTLTAPREHEELIMYLAAVKEAISAVLMTDREGKQIPVYFVSRALRGPEVNYTPMEKLVLALLSASKRLKRYFQAHTIVVITDQPIKQLLSSSEMSGRMLKWKFELEGYDIQYRPRTAIKGQILADFIVERPEEESPDELMAEPEELPEPWTLFTDGSSCVDGSGAGLILTNPEGAEFTYAMRFRFEATNNEAEYEALIAGLRIAEQMGVKNLQAHVDSRLVANQVNSSYIATEPGMIQYLNKVLVEELKEKSINEKEILDVVEEEGNTWMTPICGYLAKEILPEDKKKAKAVRRKASRYTMINGTLYKKSFLGPWLRCVGPLQANYVLREIHEGSCNMHSDPRSVVAKVIRTGYYWPTMHMDARNLIRECNDCQIHCPVLRNPQQNLTPITSPWPFYKWGIDIAGPFPEGPCKVKFLIVAIDYFTKWIEAKAVATITDNQVKKFVWDNIVCRFGLPGEIISDNGKQFRDNPFKDWCEKLRIRQCFAFVKHLQANGLVERANRSLEEGIKARLDERSKDWIEELPHVLWAHRTMIKSSNGETPFSLTYGTEAVIPAEIGMPTLRTTEIDLTKNNEALGMNLDLIEERREQAAIQEAKSKKKMEKYYNSRVRGTSFKPGDMVYRNNEASHARDEGKLGPKWEGPYKVKESLGKGAYKLKDCKGNEIPRTWNICNLKKCYIHEV</sequence>
<evidence type="ECO:0000313" key="9">
    <source>
        <dbReference type="EMBL" id="GJS49857.1"/>
    </source>
</evidence>
<proteinExistence type="predicted"/>
<dbReference type="Pfam" id="PF13456">
    <property type="entry name" value="RVT_3"/>
    <property type="match status" value="1"/>
</dbReference>
<evidence type="ECO:0000256" key="4">
    <source>
        <dbReference type="ARBA" id="ARBA00022759"/>
    </source>
</evidence>
<dbReference type="CDD" id="cd09279">
    <property type="entry name" value="RNase_HI_like"/>
    <property type="match status" value="1"/>
</dbReference>
<feature type="region of interest" description="Disordered" evidence="7">
    <location>
        <begin position="72"/>
        <end position="217"/>
    </location>
</feature>
<evidence type="ECO:0000256" key="7">
    <source>
        <dbReference type="SAM" id="MobiDB-lite"/>
    </source>
</evidence>
<feature type="region of interest" description="Disordered" evidence="7">
    <location>
        <begin position="408"/>
        <end position="428"/>
    </location>
</feature>
<evidence type="ECO:0000259" key="8">
    <source>
        <dbReference type="PROSITE" id="PS50994"/>
    </source>
</evidence>
<feature type="compositionally biased region" description="Polar residues" evidence="7">
    <location>
        <begin position="180"/>
        <end position="190"/>
    </location>
</feature>
<evidence type="ECO:0000256" key="3">
    <source>
        <dbReference type="ARBA" id="ARBA00022722"/>
    </source>
</evidence>
<dbReference type="InterPro" id="IPR002156">
    <property type="entry name" value="RNaseH_domain"/>
</dbReference>
<organism evidence="9 10">
    <name type="scientific">Tanacetum coccineum</name>
    <dbReference type="NCBI Taxonomy" id="301880"/>
    <lineage>
        <taxon>Eukaryota</taxon>
        <taxon>Viridiplantae</taxon>
        <taxon>Streptophyta</taxon>
        <taxon>Embryophyta</taxon>
        <taxon>Tracheophyta</taxon>
        <taxon>Spermatophyta</taxon>
        <taxon>Magnoliopsida</taxon>
        <taxon>eudicotyledons</taxon>
        <taxon>Gunneridae</taxon>
        <taxon>Pentapetalae</taxon>
        <taxon>asterids</taxon>
        <taxon>campanulids</taxon>
        <taxon>Asterales</taxon>
        <taxon>Asteraceae</taxon>
        <taxon>Asteroideae</taxon>
        <taxon>Anthemideae</taxon>
        <taxon>Anthemidinae</taxon>
        <taxon>Tanacetum</taxon>
    </lineage>
</organism>
<dbReference type="Gene3D" id="3.10.10.10">
    <property type="entry name" value="HIV Type 1 Reverse Transcriptase, subunit A, domain 1"/>
    <property type="match status" value="1"/>
</dbReference>
<dbReference type="Gene3D" id="1.10.340.70">
    <property type="match status" value="1"/>
</dbReference>
<feature type="domain" description="Integrase catalytic" evidence="8">
    <location>
        <begin position="1322"/>
        <end position="1481"/>
    </location>
</feature>
<dbReference type="Pfam" id="PF03732">
    <property type="entry name" value="Retrotrans_gag"/>
    <property type="match status" value="1"/>
</dbReference>
<keyword evidence="10" id="KW-1185">Reference proteome</keyword>
<name>A0ABQ4WAH2_9ASTR</name>
<dbReference type="Gene3D" id="3.30.420.10">
    <property type="entry name" value="Ribonuclease H-like superfamily/Ribonuclease H"/>
    <property type="match status" value="2"/>
</dbReference>
<dbReference type="Pfam" id="PF17917">
    <property type="entry name" value="RT_RNaseH"/>
    <property type="match status" value="1"/>
</dbReference>
<gene>
    <name evidence="9" type="ORF">Tco_0599978</name>
</gene>
<dbReference type="Pfam" id="PF17921">
    <property type="entry name" value="Integrase_H2C2"/>
    <property type="match status" value="1"/>
</dbReference>
<dbReference type="InterPro" id="IPR043128">
    <property type="entry name" value="Rev_trsase/Diguanyl_cyclase"/>
</dbReference>
<dbReference type="InterPro" id="IPR005162">
    <property type="entry name" value="Retrotrans_gag_dom"/>
</dbReference>
<dbReference type="SUPFAM" id="SSF56672">
    <property type="entry name" value="DNA/RNA polymerases"/>
    <property type="match status" value="1"/>
</dbReference>
<dbReference type="InterPro" id="IPR043502">
    <property type="entry name" value="DNA/RNA_pol_sf"/>
</dbReference>
<dbReference type="InterPro" id="IPR041588">
    <property type="entry name" value="Integrase_H2C2"/>
</dbReference>
<dbReference type="InterPro" id="IPR041373">
    <property type="entry name" value="RT_RNaseH"/>
</dbReference>
<dbReference type="InterPro" id="IPR036397">
    <property type="entry name" value="RNaseH_sf"/>
</dbReference>
<keyword evidence="3" id="KW-0540">Nuclease</keyword>
<evidence type="ECO:0000313" key="10">
    <source>
        <dbReference type="Proteomes" id="UP001151760"/>
    </source>
</evidence>
<dbReference type="EMBL" id="BQNB010008474">
    <property type="protein sequence ID" value="GJS49857.1"/>
    <property type="molecule type" value="Genomic_DNA"/>
</dbReference>
<comment type="caution">
    <text evidence="9">The sequence shown here is derived from an EMBL/GenBank/DDBJ whole genome shotgun (WGS) entry which is preliminary data.</text>
</comment>
<reference evidence="9" key="1">
    <citation type="journal article" date="2022" name="Int. J. Mol. Sci.">
        <title>Draft Genome of Tanacetum Coccineum: Genomic Comparison of Closely Related Tanacetum-Family Plants.</title>
        <authorList>
            <person name="Yamashiro T."/>
            <person name="Shiraishi A."/>
            <person name="Nakayama K."/>
            <person name="Satake H."/>
        </authorList>
    </citation>
    <scope>NUCLEOTIDE SEQUENCE</scope>
</reference>
<dbReference type="Proteomes" id="UP001151760">
    <property type="component" value="Unassembled WGS sequence"/>
</dbReference>
<dbReference type="CDD" id="cd01647">
    <property type="entry name" value="RT_LTR"/>
    <property type="match status" value="1"/>
</dbReference>
<keyword evidence="2" id="KW-0548">Nucleotidyltransferase</keyword>
<dbReference type="PANTHER" id="PTHR48475">
    <property type="entry name" value="RIBONUCLEASE H"/>
    <property type="match status" value="1"/>
</dbReference>
<evidence type="ECO:0000256" key="6">
    <source>
        <dbReference type="ARBA" id="ARBA00022918"/>
    </source>
</evidence>